<organism evidence="1 2">
    <name type="scientific">Qipengyuania benthica</name>
    <dbReference type="NCBI Taxonomy" id="3067651"/>
    <lineage>
        <taxon>Bacteria</taxon>
        <taxon>Pseudomonadati</taxon>
        <taxon>Pseudomonadota</taxon>
        <taxon>Alphaproteobacteria</taxon>
        <taxon>Sphingomonadales</taxon>
        <taxon>Erythrobacteraceae</taxon>
        <taxon>Qipengyuania</taxon>
    </lineage>
</organism>
<evidence type="ECO:0008006" key="3">
    <source>
        <dbReference type="Google" id="ProtNLM"/>
    </source>
</evidence>
<comment type="caution">
    <text evidence="1">The sequence shown here is derived from an EMBL/GenBank/DDBJ whole genome shotgun (WGS) entry which is preliminary data.</text>
</comment>
<sequence length="120" mass="13010">MFGLAEGIAILAMVQAPVADDFGHQALVEGRDAAAIAAIMDNDQIENDDPARLINLGIAYARKGDEALARQLFEAARDKAERVELETAEGEWIDSRRLARQALAMLERGEFATGSRVAAR</sequence>
<accession>A0ABT9HB68</accession>
<reference evidence="1 2" key="1">
    <citation type="submission" date="2023-08" db="EMBL/GenBank/DDBJ databases">
        <title>genomic of DY56.</title>
        <authorList>
            <person name="Wang Y."/>
        </authorList>
    </citation>
    <scope>NUCLEOTIDE SEQUENCE [LARGE SCALE GENOMIC DNA]</scope>
    <source>
        <strain evidence="1 2">DY56-A-20</strain>
    </source>
</reference>
<evidence type="ECO:0000313" key="1">
    <source>
        <dbReference type="EMBL" id="MDP4540085.1"/>
    </source>
</evidence>
<gene>
    <name evidence="1" type="ORF">Q9K01_10650</name>
</gene>
<keyword evidence="2" id="KW-1185">Reference proteome</keyword>
<dbReference type="EMBL" id="JAVAIL010000003">
    <property type="protein sequence ID" value="MDP4540085.1"/>
    <property type="molecule type" value="Genomic_DNA"/>
</dbReference>
<protein>
    <recommendedName>
        <fullName evidence="3">Tetratricopeptide repeat protein</fullName>
    </recommendedName>
</protein>
<proteinExistence type="predicted"/>
<dbReference type="RefSeq" id="WP_305930229.1">
    <property type="nucleotide sequence ID" value="NZ_JAVAIL010000003.1"/>
</dbReference>
<evidence type="ECO:0000313" key="2">
    <source>
        <dbReference type="Proteomes" id="UP001235664"/>
    </source>
</evidence>
<name>A0ABT9HB68_9SPHN</name>
<dbReference type="Proteomes" id="UP001235664">
    <property type="component" value="Unassembled WGS sequence"/>
</dbReference>